<reference evidence="1" key="1">
    <citation type="submission" date="2020-05" db="EMBL/GenBank/DDBJ databases">
        <title>Large-scale comparative analyses of tick genomes elucidate their genetic diversity and vector capacities.</title>
        <authorList>
            <person name="Jia N."/>
            <person name="Wang J."/>
            <person name="Shi W."/>
            <person name="Du L."/>
            <person name="Sun Y."/>
            <person name="Zhan W."/>
            <person name="Jiang J."/>
            <person name="Wang Q."/>
            <person name="Zhang B."/>
            <person name="Ji P."/>
            <person name="Sakyi L.B."/>
            <person name="Cui X."/>
            <person name="Yuan T."/>
            <person name="Jiang B."/>
            <person name="Yang W."/>
            <person name="Lam T.T.-Y."/>
            <person name="Chang Q."/>
            <person name="Ding S."/>
            <person name="Wang X."/>
            <person name="Zhu J."/>
            <person name="Ruan X."/>
            <person name="Zhao L."/>
            <person name="Wei J."/>
            <person name="Que T."/>
            <person name="Du C."/>
            <person name="Cheng J."/>
            <person name="Dai P."/>
            <person name="Han X."/>
            <person name="Huang E."/>
            <person name="Gao Y."/>
            <person name="Liu J."/>
            <person name="Shao H."/>
            <person name="Ye R."/>
            <person name="Li L."/>
            <person name="Wei W."/>
            <person name="Wang X."/>
            <person name="Wang C."/>
            <person name="Yang T."/>
            <person name="Huo Q."/>
            <person name="Li W."/>
            <person name="Guo W."/>
            <person name="Chen H."/>
            <person name="Zhou L."/>
            <person name="Ni X."/>
            <person name="Tian J."/>
            <person name="Zhou Y."/>
            <person name="Sheng Y."/>
            <person name="Liu T."/>
            <person name="Pan Y."/>
            <person name="Xia L."/>
            <person name="Li J."/>
            <person name="Zhao F."/>
            <person name="Cao W."/>
        </authorList>
    </citation>
    <scope>NUCLEOTIDE SEQUENCE</scope>
    <source>
        <strain evidence="1">Hyas-2018</strain>
    </source>
</reference>
<protein>
    <submittedName>
        <fullName evidence="1">Uncharacterized protein</fullName>
    </submittedName>
</protein>
<evidence type="ECO:0000313" key="2">
    <source>
        <dbReference type="Proteomes" id="UP000821845"/>
    </source>
</evidence>
<dbReference type="EMBL" id="CM023482">
    <property type="protein sequence ID" value="KAH6939985.1"/>
    <property type="molecule type" value="Genomic_DNA"/>
</dbReference>
<organism evidence="1 2">
    <name type="scientific">Hyalomma asiaticum</name>
    <name type="common">Tick</name>
    <dbReference type="NCBI Taxonomy" id="266040"/>
    <lineage>
        <taxon>Eukaryota</taxon>
        <taxon>Metazoa</taxon>
        <taxon>Ecdysozoa</taxon>
        <taxon>Arthropoda</taxon>
        <taxon>Chelicerata</taxon>
        <taxon>Arachnida</taxon>
        <taxon>Acari</taxon>
        <taxon>Parasitiformes</taxon>
        <taxon>Ixodida</taxon>
        <taxon>Ixodoidea</taxon>
        <taxon>Ixodidae</taxon>
        <taxon>Hyalomminae</taxon>
        <taxon>Hyalomma</taxon>
    </lineage>
</organism>
<accession>A0ACB7SZ83</accession>
<name>A0ACB7SZ83_HYAAI</name>
<gene>
    <name evidence="1" type="ORF">HPB50_023865</name>
</gene>
<proteinExistence type="predicted"/>
<comment type="caution">
    <text evidence="1">The sequence shown here is derived from an EMBL/GenBank/DDBJ whole genome shotgun (WGS) entry which is preliminary data.</text>
</comment>
<keyword evidence="2" id="KW-1185">Reference proteome</keyword>
<evidence type="ECO:0000313" key="1">
    <source>
        <dbReference type="EMBL" id="KAH6939985.1"/>
    </source>
</evidence>
<dbReference type="Proteomes" id="UP000821845">
    <property type="component" value="Chromosome 2"/>
</dbReference>
<sequence length="70" mass="7468">MDVLQVSPAVHRILMDLVAKDKERSTAGDSVDPVPCKDFPGSSETKKQRCDAVCPGPSQDADGPSVTKKQ</sequence>